<dbReference type="Gramene" id="PRQ23297">
    <property type="protein sequence ID" value="PRQ23297"/>
    <property type="gene ID" value="RchiOBHm_Chr6g0259811"/>
</dbReference>
<evidence type="ECO:0000256" key="3">
    <source>
        <dbReference type="ARBA" id="ARBA00023125"/>
    </source>
</evidence>
<evidence type="ECO:0000256" key="2">
    <source>
        <dbReference type="ARBA" id="ARBA00023015"/>
    </source>
</evidence>
<dbReference type="SUPFAM" id="SSF101936">
    <property type="entry name" value="DNA-binding pseudobarrel domain"/>
    <property type="match status" value="2"/>
</dbReference>
<comment type="caution">
    <text evidence="8">The sequence shown here is derived from an EMBL/GenBank/DDBJ whole genome shotgun (WGS) entry which is preliminary data.</text>
</comment>
<reference evidence="8 9" key="1">
    <citation type="journal article" date="2018" name="Nat. Genet.">
        <title>The Rosa genome provides new insights in the design of modern roses.</title>
        <authorList>
            <person name="Bendahmane M."/>
        </authorList>
    </citation>
    <scope>NUCLEOTIDE SEQUENCE [LARGE SCALE GENOMIC DNA]</scope>
    <source>
        <strain evidence="9">cv. Old Blush</strain>
    </source>
</reference>
<name>A0A2P6PN00_ROSCH</name>
<dbReference type="OMA" id="FWRSSEC"/>
<evidence type="ECO:0000259" key="7">
    <source>
        <dbReference type="PROSITE" id="PS50863"/>
    </source>
</evidence>
<evidence type="ECO:0000256" key="1">
    <source>
        <dbReference type="ARBA" id="ARBA00004123"/>
    </source>
</evidence>
<feature type="domain" description="TF-B3" evidence="7">
    <location>
        <begin position="15"/>
        <end position="111"/>
    </location>
</feature>
<dbReference type="EMBL" id="PDCK01000044">
    <property type="protein sequence ID" value="PRQ23297.1"/>
    <property type="molecule type" value="Genomic_DNA"/>
</dbReference>
<keyword evidence="5" id="KW-0539">Nucleus</keyword>
<dbReference type="STRING" id="74649.A0A2P6PN00"/>
<dbReference type="InterPro" id="IPR003340">
    <property type="entry name" value="B3_DNA-bd"/>
</dbReference>
<accession>A0A2P6PN00</accession>
<evidence type="ECO:0000256" key="4">
    <source>
        <dbReference type="ARBA" id="ARBA00023163"/>
    </source>
</evidence>
<dbReference type="PROSITE" id="PS50863">
    <property type="entry name" value="B3"/>
    <property type="match status" value="2"/>
</dbReference>
<dbReference type="GO" id="GO:0003677">
    <property type="term" value="F:DNA binding"/>
    <property type="evidence" value="ECO:0007669"/>
    <property type="project" value="UniProtKB-KW"/>
</dbReference>
<proteinExistence type="predicted"/>
<feature type="compositionally biased region" description="Basic and acidic residues" evidence="6">
    <location>
        <begin position="144"/>
        <end position="154"/>
    </location>
</feature>
<protein>
    <submittedName>
        <fullName evidence="8">Putative transcription factor B3-Domain family</fullName>
    </submittedName>
</protein>
<feature type="region of interest" description="Disordered" evidence="6">
    <location>
        <begin position="124"/>
        <end position="164"/>
    </location>
</feature>
<dbReference type="Pfam" id="PF02362">
    <property type="entry name" value="B3"/>
    <property type="match status" value="2"/>
</dbReference>
<dbReference type="InterPro" id="IPR015300">
    <property type="entry name" value="DNA-bd_pseudobarrel_sf"/>
</dbReference>
<dbReference type="Gene3D" id="2.40.330.10">
    <property type="entry name" value="DNA-binding pseudobarrel domain"/>
    <property type="match status" value="2"/>
</dbReference>
<keyword evidence="2" id="KW-0805">Transcription regulation</keyword>
<keyword evidence="9" id="KW-1185">Reference proteome</keyword>
<dbReference type="SMART" id="SM01019">
    <property type="entry name" value="B3"/>
    <property type="match status" value="2"/>
</dbReference>
<dbReference type="OrthoDB" id="1165254at2759"/>
<gene>
    <name evidence="8" type="ORF">RchiOBHm_Chr6g0259811</name>
</gene>
<sequence length="266" mass="31041">MGRKILRKVTEKKRPTFFQLIHPRLTTEHLRIPPKFTLKYIAKDLSERATLKLERSSECSWSVIVRKSGRDVYFKDGWQEFLRDNSLGDKEFLVFIYDGKMRFSVKIFNKNGCERMDFHNIKAHQNSTVSKSNKRPRGRPRKCSKADSADKEVKEVEEEEDYNDNPAQEYAELFESEVRQFTSTIYVPHNVSIPKSFSTEYLSPGEVSLRNSKGKEWVVKIVDSNGKLCFSAGWKAFAEANQIKFHDVCTFQLVSEKRLVVHICRK</sequence>
<evidence type="ECO:0000313" key="9">
    <source>
        <dbReference type="Proteomes" id="UP000238479"/>
    </source>
</evidence>
<dbReference type="InterPro" id="IPR050655">
    <property type="entry name" value="Plant_B3_domain"/>
</dbReference>
<dbReference type="CDD" id="cd10017">
    <property type="entry name" value="B3_DNA"/>
    <property type="match status" value="2"/>
</dbReference>
<feature type="domain" description="TF-B3" evidence="7">
    <location>
        <begin position="176"/>
        <end position="266"/>
    </location>
</feature>
<evidence type="ECO:0000313" key="8">
    <source>
        <dbReference type="EMBL" id="PRQ23297.1"/>
    </source>
</evidence>
<keyword evidence="4" id="KW-0804">Transcription</keyword>
<organism evidence="8 9">
    <name type="scientific">Rosa chinensis</name>
    <name type="common">China rose</name>
    <dbReference type="NCBI Taxonomy" id="74649"/>
    <lineage>
        <taxon>Eukaryota</taxon>
        <taxon>Viridiplantae</taxon>
        <taxon>Streptophyta</taxon>
        <taxon>Embryophyta</taxon>
        <taxon>Tracheophyta</taxon>
        <taxon>Spermatophyta</taxon>
        <taxon>Magnoliopsida</taxon>
        <taxon>eudicotyledons</taxon>
        <taxon>Gunneridae</taxon>
        <taxon>Pentapetalae</taxon>
        <taxon>rosids</taxon>
        <taxon>fabids</taxon>
        <taxon>Rosales</taxon>
        <taxon>Rosaceae</taxon>
        <taxon>Rosoideae</taxon>
        <taxon>Rosoideae incertae sedis</taxon>
        <taxon>Rosa</taxon>
    </lineage>
</organism>
<evidence type="ECO:0000256" key="5">
    <source>
        <dbReference type="ARBA" id="ARBA00023242"/>
    </source>
</evidence>
<dbReference type="PANTHER" id="PTHR31920">
    <property type="entry name" value="B3 DOMAIN-CONTAINING"/>
    <property type="match status" value="1"/>
</dbReference>
<dbReference type="AlphaFoldDB" id="A0A2P6PN00"/>
<evidence type="ECO:0000256" key="6">
    <source>
        <dbReference type="SAM" id="MobiDB-lite"/>
    </source>
</evidence>
<dbReference type="Proteomes" id="UP000238479">
    <property type="component" value="Chromosome 6"/>
</dbReference>
<feature type="compositionally biased region" description="Basic residues" evidence="6">
    <location>
        <begin position="132"/>
        <end position="143"/>
    </location>
</feature>
<dbReference type="GO" id="GO:0005634">
    <property type="term" value="C:nucleus"/>
    <property type="evidence" value="ECO:0007669"/>
    <property type="project" value="UniProtKB-SubCell"/>
</dbReference>
<keyword evidence="3" id="KW-0238">DNA-binding</keyword>
<dbReference type="PANTHER" id="PTHR31920:SF122">
    <property type="entry name" value="B3 DOMAIN-CONTAINING PROTEIN REM23"/>
    <property type="match status" value="1"/>
</dbReference>
<comment type="subcellular location">
    <subcellularLocation>
        <location evidence="1">Nucleus</location>
    </subcellularLocation>
</comment>